<dbReference type="EMBL" id="FTOV01000002">
    <property type="protein sequence ID" value="SIS76394.1"/>
    <property type="molecule type" value="Genomic_DNA"/>
</dbReference>
<organism evidence="1 2">
    <name type="scientific">Chryseobacterium gambrini</name>
    <dbReference type="NCBI Taxonomy" id="373672"/>
    <lineage>
        <taxon>Bacteria</taxon>
        <taxon>Pseudomonadati</taxon>
        <taxon>Bacteroidota</taxon>
        <taxon>Flavobacteriia</taxon>
        <taxon>Flavobacteriales</taxon>
        <taxon>Weeksellaceae</taxon>
        <taxon>Chryseobacterium group</taxon>
        <taxon>Chryseobacterium</taxon>
    </lineage>
</organism>
<accession>A0A1N7LRH4</accession>
<proteinExistence type="predicted"/>
<sequence>MNILLSSIAKNDIRLLMRVFNAEKQNKGIDFLEELKECVNAISEKEKKRFQETLVETMQGYPVNIHYLFEDEKNILITAVFKT</sequence>
<gene>
    <name evidence="1" type="ORF">SAMN05421785_102447</name>
</gene>
<protein>
    <recommendedName>
        <fullName evidence="3">ParE toxin of type II toxin-antitoxin system, parDE</fullName>
    </recommendedName>
</protein>
<dbReference type="Proteomes" id="UP000185781">
    <property type="component" value="Unassembled WGS sequence"/>
</dbReference>
<dbReference type="AlphaFoldDB" id="A0A1N7LRH4"/>
<evidence type="ECO:0000313" key="1">
    <source>
        <dbReference type="EMBL" id="SIS76394.1"/>
    </source>
</evidence>
<name>A0A1N7LRH4_9FLAO</name>
<reference evidence="1 2" key="1">
    <citation type="submission" date="2017-01" db="EMBL/GenBank/DDBJ databases">
        <authorList>
            <person name="Mah S.A."/>
            <person name="Swanson W.J."/>
            <person name="Moy G.W."/>
            <person name="Vacquier V.D."/>
        </authorList>
    </citation>
    <scope>NUCLEOTIDE SEQUENCE [LARGE SCALE GENOMIC DNA]</scope>
    <source>
        <strain evidence="1 2">DSM 18014</strain>
    </source>
</reference>
<evidence type="ECO:0000313" key="2">
    <source>
        <dbReference type="Proteomes" id="UP000185781"/>
    </source>
</evidence>
<dbReference type="RefSeq" id="WP_076390899.1">
    <property type="nucleotide sequence ID" value="NZ_CP115857.1"/>
</dbReference>
<dbReference type="OrthoDB" id="1263337at2"/>
<evidence type="ECO:0008006" key="3">
    <source>
        <dbReference type="Google" id="ProtNLM"/>
    </source>
</evidence>